<feature type="compositionally biased region" description="Polar residues" evidence="1">
    <location>
        <begin position="421"/>
        <end position="432"/>
    </location>
</feature>
<keyword evidence="2" id="KW-0812">Transmembrane</keyword>
<keyword evidence="5" id="KW-1185">Reference proteome</keyword>
<dbReference type="AlphaFoldDB" id="A0AAX4K5W0"/>
<keyword evidence="2" id="KW-0472">Membrane</keyword>
<proteinExistence type="predicted"/>
<dbReference type="RefSeq" id="XP_066079276.1">
    <property type="nucleotide sequence ID" value="XM_066223179.1"/>
</dbReference>
<reference evidence="4 5" key="1">
    <citation type="submission" date="2024-01" db="EMBL/GenBank/DDBJ databases">
        <title>Comparative genomics of Cryptococcus and Kwoniella reveals pathogenesis evolution and contrasting modes of karyotype evolution via chromosome fusion or intercentromeric recombination.</title>
        <authorList>
            <person name="Coelho M.A."/>
            <person name="David-Palma M."/>
            <person name="Shea T."/>
            <person name="Bowers K."/>
            <person name="McGinley-Smith S."/>
            <person name="Mohammad A.W."/>
            <person name="Gnirke A."/>
            <person name="Yurkov A.M."/>
            <person name="Nowrousian M."/>
            <person name="Sun S."/>
            <person name="Cuomo C.A."/>
            <person name="Heitman J."/>
        </authorList>
    </citation>
    <scope>NUCLEOTIDE SEQUENCE [LARGE SCALE GENOMIC DNA]</scope>
    <source>
        <strain evidence="4 5">CBS 6074</strain>
    </source>
</reference>
<feature type="region of interest" description="Disordered" evidence="1">
    <location>
        <begin position="288"/>
        <end position="314"/>
    </location>
</feature>
<evidence type="ECO:0000256" key="1">
    <source>
        <dbReference type="SAM" id="MobiDB-lite"/>
    </source>
</evidence>
<evidence type="ECO:0000256" key="3">
    <source>
        <dbReference type="SAM" id="SignalP"/>
    </source>
</evidence>
<organism evidence="4 5">
    <name type="scientific">Kwoniella dendrophila CBS 6074</name>
    <dbReference type="NCBI Taxonomy" id="1295534"/>
    <lineage>
        <taxon>Eukaryota</taxon>
        <taxon>Fungi</taxon>
        <taxon>Dikarya</taxon>
        <taxon>Basidiomycota</taxon>
        <taxon>Agaricomycotina</taxon>
        <taxon>Tremellomycetes</taxon>
        <taxon>Tremellales</taxon>
        <taxon>Cryptococcaceae</taxon>
        <taxon>Kwoniella</taxon>
    </lineage>
</organism>
<evidence type="ECO:0000256" key="2">
    <source>
        <dbReference type="SAM" id="Phobius"/>
    </source>
</evidence>
<dbReference type="GeneID" id="91098141"/>
<evidence type="ECO:0000313" key="5">
    <source>
        <dbReference type="Proteomes" id="UP001355207"/>
    </source>
</evidence>
<dbReference type="EMBL" id="CP144107">
    <property type="protein sequence ID" value="WWC92514.1"/>
    <property type="molecule type" value="Genomic_DNA"/>
</dbReference>
<keyword evidence="2" id="KW-1133">Transmembrane helix</keyword>
<feature type="transmembrane region" description="Helical" evidence="2">
    <location>
        <begin position="206"/>
        <end position="227"/>
    </location>
</feature>
<feature type="compositionally biased region" description="Low complexity" evidence="1">
    <location>
        <begin position="194"/>
        <end position="205"/>
    </location>
</feature>
<sequence>MSVITIKWILLILSFSILGRVESQSTNATCISIETNSWMFNKDNESPCLVWSKIQSLCLSSKSYINVPPLLDQSYGYNLPTEKSTICQCNSVSYSLMSACALCQHAETTIPSENNWSNDCKSYTNDGLGFDESVVKIAKSVNTPSPPSQTYSTTLSRNFPSPTSASSTSTSPSSSSSATNSTTTTSDPGKSEEAGGTSSKSGTSSWGPILGGVAGGIIALVLLILLIKWFMTRNQNHPSSPSGSKNKRIPYPYPFHQHDDKEGNVVVDSRREGDSSFLEMLNSSKENLSINSNSKSKSKISSRFSRSNIKTKNREEELKRRTAELMLNPNSFSDPRTAPLPFTPLSEEQKFDLSQISKLNSKSNTKISTKPKTKSIRFDLGPNNKNNGDILIPPKQRYSQAFSDSSLEEEGVLSPEDFKQSESAFRSNNKSISPLPPIYQDKFTIDHPPSVDFSLPPTSPRPDSEIDVKTLPSIYEPKTGAKTYYTRNSDSGMSGMFSPESSYPITAALTTAKSKYPLTGNTYKSSKYPESQYTLDNYPAQETLLAKVKQKNGRMIDDDSDYEETIGAALGSGKRGSWWDKRWSKGSK</sequence>
<accession>A0AAX4K5W0</accession>
<feature type="compositionally biased region" description="Low complexity" evidence="1">
    <location>
        <begin position="288"/>
        <end position="310"/>
    </location>
</feature>
<gene>
    <name evidence="4" type="ORF">L201_007473</name>
</gene>
<feature type="signal peptide" evidence="3">
    <location>
        <begin position="1"/>
        <end position="23"/>
    </location>
</feature>
<feature type="compositionally biased region" description="Low complexity" evidence="1">
    <location>
        <begin position="148"/>
        <end position="186"/>
    </location>
</feature>
<feature type="region of interest" description="Disordered" evidence="1">
    <location>
        <begin position="364"/>
        <end position="438"/>
    </location>
</feature>
<name>A0AAX4K5W0_9TREE</name>
<feature type="region of interest" description="Disordered" evidence="1">
    <location>
        <begin position="140"/>
        <end position="206"/>
    </location>
</feature>
<feature type="chain" id="PRO_5043646273" evidence="3">
    <location>
        <begin position="24"/>
        <end position="588"/>
    </location>
</feature>
<protein>
    <submittedName>
        <fullName evidence="4">Uncharacterized protein</fullName>
    </submittedName>
</protein>
<dbReference type="Proteomes" id="UP001355207">
    <property type="component" value="Chromosome 10"/>
</dbReference>
<evidence type="ECO:0000313" key="4">
    <source>
        <dbReference type="EMBL" id="WWC92514.1"/>
    </source>
</evidence>
<keyword evidence="3" id="KW-0732">Signal</keyword>